<evidence type="ECO:0000259" key="6">
    <source>
        <dbReference type="Pfam" id="PF12460"/>
    </source>
</evidence>
<dbReference type="AlphaFoldDB" id="A0A5M3MKR6"/>
<dbReference type="GO" id="GO:0016226">
    <property type="term" value="P:iron-sulfur cluster assembly"/>
    <property type="evidence" value="ECO:0007669"/>
    <property type="project" value="UniProtKB-UniRule"/>
</dbReference>
<dbReference type="InterPro" id="IPR016024">
    <property type="entry name" value="ARM-type_fold"/>
</dbReference>
<dbReference type="PANTHER" id="PTHR12891">
    <property type="entry name" value="DNA REPAIR/TRANSCRIPTION PROTEIN MET18/MMS19"/>
    <property type="match status" value="1"/>
</dbReference>
<keyword evidence="9" id="KW-1185">Reference proteome</keyword>
<evidence type="ECO:0000256" key="1">
    <source>
        <dbReference type="ARBA" id="ARBA00004123"/>
    </source>
</evidence>
<evidence type="ECO:0000313" key="8">
    <source>
        <dbReference type="EMBL" id="EIW79151.1"/>
    </source>
</evidence>
<comment type="subcellular location">
    <subcellularLocation>
        <location evidence="1 5">Nucleus</location>
    </subcellularLocation>
</comment>
<dbReference type="Gene3D" id="1.25.10.10">
    <property type="entry name" value="Leucine-rich Repeat Variant"/>
    <property type="match status" value="2"/>
</dbReference>
<dbReference type="PANTHER" id="PTHR12891:SF0">
    <property type="entry name" value="MMS19 NUCLEOTIDE EXCISION REPAIR PROTEIN HOMOLOG"/>
    <property type="match status" value="1"/>
</dbReference>
<reference evidence="9" key="1">
    <citation type="journal article" date="2012" name="Science">
        <title>The Paleozoic origin of enzymatic lignin decomposition reconstructed from 31 fungal genomes.</title>
        <authorList>
            <person name="Floudas D."/>
            <person name="Binder M."/>
            <person name="Riley R."/>
            <person name="Barry K."/>
            <person name="Blanchette R.A."/>
            <person name="Henrissat B."/>
            <person name="Martinez A.T."/>
            <person name="Otillar R."/>
            <person name="Spatafora J.W."/>
            <person name="Yadav J.S."/>
            <person name="Aerts A."/>
            <person name="Benoit I."/>
            <person name="Boyd A."/>
            <person name="Carlson A."/>
            <person name="Copeland A."/>
            <person name="Coutinho P.M."/>
            <person name="de Vries R.P."/>
            <person name="Ferreira P."/>
            <person name="Findley K."/>
            <person name="Foster B."/>
            <person name="Gaskell J."/>
            <person name="Glotzer D."/>
            <person name="Gorecki P."/>
            <person name="Heitman J."/>
            <person name="Hesse C."/>
            <person name="Hori C."/>
            <person name="Igarashi K."/>
            <person name="Jurgens J.A."/>
            <person name="Kallen N."/>
            <person name="Kersten P."/>
            <person name="Kohler A."/>
            <person name="Kuees U."/>
            <person name="Kumar T.K.A."/>
            <person name="Kuo A."/>
            <person name="LaButti K."/>
            <person name="Larrondo L.F."/>
            <person name="Lindquist E."/>
            <person name="Ling A."/>
            <person name="Lombard V."/>
            <person name="Lucas S."/>
            <person name="Lundell T."/>
            <person name="Martin R."/>
            <person name="McLaughlin D.J."/>
            <person name="Morgenstern I."/>
            <person name="Morin E."/>
            <person name="Murat C."/>
            <person name="Nagy L.G."/>
            <person name="Nolan M."/>
            <person name="Ohm R.A."/>
            <person name="Patyshakuliyeva A."/>
            <person name="Rokas A."/>
            <person name="Ruiz-Duenas F.J."/>
            <person name="Sabat G."/>
            <person name="Salamov A."/>
            <person name="Samejima M."/>
            <person name="Schmutz J."/>
            <person name="Slot J.C."/>
            <person name="St John F."/>
            <person name="Stenlid J."/>
            <person name="Sun H."/>
            <person name="Sun S."/>
            <person name="Syed K."/>
            <person name="Tsang A."/>
            <person name="Wiebenga A."/>
            <person name="Young D."/>
            <person name="Pisabarro A."/>
            <person name="Eastwood D.C."/>
            <person name="Martin F."/>
            <person name="Cullen D."/>
            <person name="Grigoriev I.V."/>
            <person name="Hibbett D.S."/>
        </authorList>
    </citation>
    <scope>NUCLEOTIDE SEQUENCE [LARGE SCALE GENOMIC DNA]</scope>
    <source>
        <strain evidence="9">RWD-64-598 SS2</strain>
    </source>
</reference>
<comment type="function">
    <text evidence="5">Key component of the cytosolic iron-sulfur protein assembly (CIA) complex, a multiprotein complex that mediates the incorporation of iron-sulfur cluster into apoproteins specifically involved in DNA metabolism and genomic integrity. In the CIA complex, MMS19 acts as an adapter between early-acting CIA components and a subset of cellular target iron-sulfur proteins.</text>
</comment>
<comment type="caution">
    <text evidence="8">The sequence shown here is derived from an EMBL/GenBank/DDBJ whole genome shotgun (WGS) entry which is preliminary data.</text>
</comment>
<dbReference type="OrthoDB" id="342900at2759"/>
<evidence type="ECO:0000256" key="3">
    <source>
        <dbReference type="ARBA" id="ARBA00022737"/>
    </source>
</evidence>
<dbReference type="GO" id="GO:0005634">
    <property type="term" value="C:nucleus"/>
    <property type="evidence" value="ECO:0007669"/>
    <property type="project" value="UniProtKB-SubCell"/>
</dbReference>
<feature type="domain" description="MMS19 N-terminal" evidence="7">
    <location>
        <begin position="54"/>
        <end position="315"/>
    </location>
</feature>
<sequence>MDLAGRYVRSWIASSKDDELQKTVQSKPDFIHQAIHWNAISGLSNGEIKLLDIVKALGEYLTSEEDYLRSKGRVDFLSSVLERCPESQFNRQSARVLVSFYCSKLDDHETVTPALKGLVPLSKLSLLTSTEVEEIVSAMFQHVKMRALVQTERFHVFTVFDILLGRHRQTLKSLGLPFLQGFVALAEGEKDPRNLLLAFKIDKDLLENFDVTPVLEDFYNVTFCYFPITFRPPPNDPYGITSEHLKDSLTACLKATPAFALLGIPLFLEKLNAGSPATKKDTLQTMSQCIPVYGTRIGAENARKLWTNLKLEIFQPIDETLQELSLEALQVLIDTLQAGEPGEGGINPLTETICSECIKSLREPEKAPAQGSIKVLCSLLSISRSVASHVASQAATTLVEVFHTPDEVSSRPATSTLLSELVAQTHIRWSKLTTDSTSKDVESPLAPLKEDLLGVARISIQDRTIRKTTLTMLESLVLTPQLLSTEELRVIIQKVTEFISPDFVEDDETRDASIVLLSAIANTGRSSLLAELSLPVLFEALPDRAPAVSAVEERIRYWRSLTSLGKLCLASELFEIFIIRLTTKLDLLCQPDDLSSHREPTVAYTHAILMTIASALSSKIDQRHTDLPKYADRLLPPLYKLFVVSSSVEENSIASDTRLVEECSRVIGLMSEALPTDRQQRLSSALCDAYMSGNTLDLIGVSISDAKFQPFSTNADAAQRNTVALFSAALVTFDKKVSLATAGVESLLNAVLTWGFLSSNHLQERTAYRLATAIVNKWTSDAEPFLKGSLEEQWSSRLTNSGALLSERKYLVQLWAWITKALLVQNHPLTTRFSDGLISLLRDKQIGEDAGKAFSILCSKDDLLTKRLHAVIRVLAVQRYFDNVLPRLVEETNAGGAESMSWPHLVAITSLIHSVPRGMYFTKLSSLITLLIRALESPDTKIRNMVIEILLINLKEPSEDHPMSSYASTITRAMLKNCTVAEATNPSVRIAALKVLNALPDAVRYDILHPYKAQTIKELGKVVDDPKRAVREEAVLARTKWFTMSK</sequence>
<feature type="domain" description="MMS19 C-terminal" evidence="6">
    <location>
        <begin position="561"/>
        <end position="1000"/>
    </location>
</feature>
<keyword evidence="5" id="KW-0234">DNA repair</keyword>
<accession>A0A5M3MKR6</accession>
<evidence type="ECO:0000256" key="5">
    <source>
        <dbReference type="RuleBase" id="RU367072"/>
    </source>
</evidence>
<evidence type="ECO:0000256" key="4">
    <source>
        <dbReference type="ARBA" id="ARBA00023242"/>
    </source>
</evidence>
<dbReference type="Pfam" id="PF12460">
    <property type="entry name" value="MMS19_C"/>
    <property type="match status" value="1"/>
</dbReference>
<dbReference type="GO" id="GO:0097361">
    <property type="term" value="C:cytosolic [4Fe-4S] assembly targeting complex"/>
    <property type="evidence" value="ECO:0007669"/>
    <property type="project" value="UniProtKB-UniRule"/>
</dbReference>
<dbReference type="KEGG" id="cput:CONPUDRAFT_126992"/>
<name>A0A5M3MKR6_CONPW</name>
<dbReference type="GeneID" id="19200023"/>
<dbReference type="InterPro" id="IPR024687">
    <property type="entry name" value="MMS19_C"/>
</dbReference>
<comment type="similarity">
    <text evidence="2 5">Belongs to the MET18/MMS19 family.</text>
</comment>
<evidence type="ECO:0000256" key="2">
    <source>
        <dbReference type="ARBA" id="ARBA00009340"/>
    </source>
</evidence>
<dbReference type="InterPro" id="IPR029240">
    <property type="entry name" value="MMS19_N"/>
</dbReference>
<dbReference type="RefSeq" id="XP_007770846.1">
    <property type="nucleotide sequence ID" value="XM_007772656.1"/>
</dbReference>
<keyword evidence="5" id="KW-0227">DNA damage</keyword>
<dbReference type="OMA" id="FSFMPEF"/>
<dbReference type="InterPro" id="IPR039920">
    <property type="entry name" value="MMS19"/>
</dbReference>
<dbReference type="GO" id="GO:0051604">
    <property type="term" value="P:protein maturation"/>
    <property type="evidence" value="ECO:0007669"/>
    <property type="project" value="UniProtKB-UniRule"/>
</dbReference>
<keyword evidence="4 5" id="KW-0539">Nucleus</keyword>
<evidence type="ECO:0000313" key="9">
    <source>
        <dbReference type="Proteomes" id="UP000053558"/>
    </source>
</evidence>
<dbReference type="GO" id="GO:0006281">
    <property type="term" value="P:DNA repair"/>
    <property type="evidence" value="ECO:0007669"/>
    <property type="project" value="UniProtKB-UniRule"/>
</dbReference>
<protein>
    <recommendedName>
        <fullName evidence="5">MMS19 nucleotide excision repair protein</fullName>
    </recommendedName>
</protein>
<evidence type="ECO:0000259" key="7">
    <source>
        <dbReference type="Pfam" id="PF14500"/>
    </source>
</evidence>
<gene>
    <name evidence="8" type="ORF">CONPUDRAFT_126992</name>
</gene>
<dbReference type="InterPro" id="IPR011989">
    <property type="entry name" value="ARM-like"/>
</dbReference>
<dbReference type="Proteomes" id="UP000053558">
    <property type="component" value="Unassembled WGS sequence"/>
</dbReference>
<organism evidence="8 9">
    <name type="scientific">Coniophora puteana (strain RWD-64-598)</name>
    <name type="common">Brown rot fungus</name>
    <dbReference type="NCBI Taxonomy" id="741705"/>
    <lineage>
        <taxon>Eukaryota</taxon>
        <taxon>Fungi</taxon>
        <taxon>Dikarya</taxon>
        <taxon>Basidiomycota</taxon>
        <taxon>Agaricomycotina</taxon>
        <taxon>Agaricomycetes</taxon>
        <taxon>Agaricomycetidae</taxon>
        <taxon>Boletales</taxon>
        <taxon>Coniophorineae</taxon>
        <taxon>Coniophoraceae</taxon>
        <taxon>Coniophora</taxon>
    </lineage>
</organism>
<dbReference type="EMBL" id="JH711581">
    <property type="protein sequence ID" value="EIW79151.1"/>
    <property type="molecule type" value="Genomic_DNA"/>
</dbReference>
<dbReference type="Pfam" id="PF14500">
    <property type="entry name" value="MMS19_N"/>
    <property type="match status" value="1"/>
</dbReference>
<dbReference type="SUPFAM" id="SSF48371">
    <property type="entry name" value="ARM repeat"/>
    <property type="match status" value="1"/>
</dbReference>
<keyword evidence="3" id="KW-0677">Repeat</keyword>
<proteinExistence type="inferred from homology"/>